<organism evidence="1 2">
    <name type="scientific">Cirrhinus molitorella</name>
    <name type="common">mud carp</name>
    <dbReference type="NCBI Taxonomy" id="172907"/>
    <lineage>
        <taxon>Eukaryota</taxon>
        <taxon>Metazoa</taxon>
        <taxon>Chordata</taxon>
        <taxon>Craniata</taxon>
        <taxon>Vertebrata</taxon>
        <taxon>Euteleostomi</taxon>
        <taxon>Actinopterygii</taxon>
        <taxon>Neopterygii</taxon>
        <taxon>Teleostei</taxon>
        <taxon>Ostariophysi</taxon>
        <taxon>Cypriniformes</taxon>
        <taxon>Cyprinidae</taxon>
        <taxon>Labeoninae</taxon>
        <taxon>Labeonini</taxon>
        <taxon>Cirrhinus</taxon>
    </lineage>
</organism>
<comment type="caution">
    <text evidence="1">The sequence shown here is derived from an EMBL/GenBank/DDBJ whole genome shotgun (WGS) entry which is preliminary data.</text>
</comment>
<evidence type="ECO:0000313" key="2">
    <source>
        <dbReference type="Proteomes" id="UP001187343"/>
    </source>
</evidence>
<gene>
    <name evidence="1" type="ORF">Q8A67_024566</name>
</gene>
<sequence>MLFCVPDSICEVFEQTSGIYVVERSKLAIRATQTASRPLAPCCLLQQLLFRGFRKSRASRLSLVPPLQAPGM</sequence>
<evidence type="ECO:0000313" key="1">
    <source>
        <dbReference type="EMBL" id="KAK2870174.1"/>
    </source>
</evidence>
<accession>A0AA88P4V8</accession>
<dbReference type="EMBL" id="JAUYZG010000024">
    <property type="protein sequence ID" value="KAK2870174.1"/>
    <property type="molecule type" value="Genomic_DNA"/>
</dbReference>
<protein>
    <submittedName>
        <fullName evidence="1">Uncharacterized protein</fullName>
    </submittedName>
</protein>
<dbReference type="AlphaFoldDB" id="A0AA88P4V8"/>
<proteinExistence type="predicted"/>
<reference evidence="1" key="1">
    <citation type="submission" date="2023-08" db="EMBL/GenBank/DDBJ databases">
        <title>Chromosome-level Genome Assembly of mud carp (Cirrhinus molitorella).</title>
        <authorList>
            <person name="Liu H."/>
        </authorList>
    </citation>
    <scope>NUCLEOTIDE SEQUENCE</scope>
    <source>
        <strain evidence="1">Prfri</strain>
        <tissue evidence="1">Muscle</tissue>
    </source>
</reference>
<name>A0AA88P4V8_9TELE</name>
<keyword evidence="2" id="KW-1185">Reference proteome</keyword>
<dbReference type="Proteomes" id="UP001187343">
    <property type="component" value="Unassembled WGS sequence"/>
</dbReference>